<gene>
    <name evidence="11" type="primary">galE_1</name>
    <name evidence="11" type="ORF">NCTC7914_00061</name>
</gene>
<name>A0A379KDL4_PSEPU</name>
<evidence type="ECO:0000256" key="9">
    <source>
        <dbReference type="RuleBase" id="RU366046"/>
    </source>
</evidence>
<reference evidence="11 12" key="1">
    <citation type="submission" date="2018-06" db="EMBL/GenBank/DDBJ databases">
        <authorList>
            <consortium name="Pathogen Informatics"/>
            <person name="Doyle S."/>
        </authorList>
    </citation>
    <scope>NUCLEOTIDE SEQUENCE [LARGE SCALE GENOMIC DNA]</scope>
    <source>
        <strain evidence="11 12">NCTC7914</strain>
    </source>
</reference>
<dbReference type="InterPro" id="IPR016040">
    <property type="entry name" value="NAD(P)-bd_dom"/>
</dbReference>
<dbReference type="Pfam" id="PF16363">
    <property type="entry name" value="GDP_Man_Dehyd"/>
    <property type="match status" value="1"/>
</dbReference>
<keyword evidence="7 9" id="KW-0520">NAD</keyword>
<evidence type="ECO:0000256" key="6">
    <source>
        <dbReference type="ARBA" id="ARBA00018569"/>
    </source>
</evidence>
<proteinExistence type="inferred from homology"/>
<dbReference type="RefSeq" id="WP_115272917.1">
    <property type="nucleotide sequence ID" value="NZ_JBJDNM010000001.1"/>
</dbReference>
<dbReference type="GO" id="GO:0005829">
    <property type="term" value="C:cytosol"/>
    <property type="evidence" value="ECO:0007669"/>
    <property type="project" value="TreeGrafter"/>
</dbReference>
<evidence type="ECO:0000256" key="7">
    <source>
        <dbReference type="ARBA" id="ARBA00023027"/>
    </source>
</evidence>
<dbReference type="AlphaFoldDB" id="A0A379KDL4"/>
<comment type="catalytic activity">
    <reaction evidence="1 9">
        <text>UDP-alpha-D-glucose = UDP-alpha-D-galactose</text>
        <dbReference type="Rhea" id="RHEA:22168"/>
        <dbReference type="ChEBI" id="CHEBI:58885"/>
        <dbReference type="ChEBI" id="CHEBI:66914"/>
        <dbReference type="EC" id="5.1.3.2"/>
    </reaction>
</comment>
<keyword evidence="8 9" id="KW-0413">Isomerase</keyword>
<evidence type="ECO:0000313" key="12">
    <source>
        <dbReference type="Proteomes" id="UP000254602"/>
    </source>
</evidence>
<sequence>MKKTILVTGGAGYIGSHAVLALLESGHAVVVLDNLDNSLPAALDHVEMICGESPDFVKGDIRDSFLLDQIFKEYNIDSVFHFAGLKAVGESVKEPLKYYENNVSGTLNLLKCMAKHNVFNFVFSSSATVYGEPSTMPINEKTKLARPTNPYGRTKRIIEDMLKDLSESDTRWNIALLRYFNPIGAHESGQLGEHPQGVPNNLLPYISQVAIGNLKELKVFGNDHATPDGTGVRDYIHVVDLADGHLKALNYICLNKGLHVWNLGTGVGYSVIEIIKSFEKVTGKTIPHCFVGRRAGDVAESWSDPSKAKKELNWVATRNLEDMIRDTWRWQANYPAGYPQKPADRIL</sequence>
<evidence type="ECO:0000256" key="3">
    <source>
        <dbReference type="ARBA" id="ARBA00004947"/>
    </source>
</evidence>
<dbReference type="EMBL" id="UGUY01000001">
    <property type="protein sequence ID" value="SUD66035.1"/>
    <property type="molecule type" value="Genomic_DNA"/>
</dbReference>
<dbReference type="UniPathway" id="UPA00214"/>
<comment type="cofactor">
    <cofactor evidence="2 9">
        <name>NAD(+)</name>
        <dbReference type="ChEBI" id="CHEBI:57540"/>
    </cofactor>
</comment>
<dbReference type="GO" id="GO:0003978">
    <property type="term" value="F:UDP-glucose 4-epimerase activity"/>
    <property type="evidence" value="ECO:0007669"/>
    <property type="project" value="UniProtKB-UniRule"/>
</dbReference>
<dbReference type="Proteomes" id="UP000254602">
    <property type="component" value="Unassembled WGS sequence"/>
</dbReference>
<evidence type="ECO:0000256" key="4">
    <source>
        <dbReference type="ARBA" id="ARBA00007637"/>
    </source>
</evidence>
<accession>A0A379KDL4</accession>
<dbReference type="NCBIfam" id="NF007956">
    <property type="entry name" value="PRK10675.1"/>
    <property type="match status" value="1"/>
</dbReference>
<dbReference type="Gene3D" id="3.40.50.720">
    <property type="entry name" value="NAD(P)-binding Rossmann-like Domain"/>
    <property type="match status" value="1"/>
</dbReference>
<dbReference type="SUPFAM" id="SSF51735">
    <property type="entry name" value="NAD(P)-binding Rossmann-fold domains"/>
    <property type="match status" value="1"/>
</dbReference>
<keyword evidence="9" id="KW-0119">Carbohydrate metabolism</keyword>
<comment type="pathway">
    <text evidence="3 9">Carbohydrate metabolism; galactose metabolism.</text>
</comment>
<protein>
    <recommendedName>
        <fullName evidence="6 9">UDP-glucose 4-epimerase</fullName>
        <ecNumber evidence="5 9">5.1.3.2</ecNumber>
    </recommendedName>
</protein>
<evidence type="ECO:0000256" key="5">
    <source>
        <dbReference type="ARBA" id="ARBA00013189"/>
    </source>
</evidence>
<dbReference type="NCBIfam" id="TIGR01179">
    <property type="entry name" value="galE"/>
    <property type="match status" value="1"/>
</dbReference>
<evidence type="ECO:0000256" key="8">
    <source>
        <dbReference type="ARBA" id="ARBA00023235"/>
    </source>
</evidence>
<comment type="similarity">
    <text evidence="4 9">Belongs to the NAD(P)-dependent epimerase/dehydratase family.</text>
</comment>
<evidence type="ECO:0000256" key="2">
    <source>
        <dbReference type="ARBA" id="ARBA00001911"/>
    </source>
</evidence>
<evidence type="ECO:0000256" key="1">
    <source>
        <dbReference type="ARBA" id="ARBA00000083"/>
    </source>
</evidence>
<evidence type="ECO:0000313" key="11">
    <source>
        <dbReference type="EMBL" id="SUD66035.1"/>
    </source>
</evidence>
<dbReference type="Gene3D" id="3.90.25.10">
    <property type="entry name" value="UDP-galactose 4-epimerase, domain 1"/>
    <property type="match status" value="1"/>
</dbReference>
<organism evidence="11 12">
    <name type="scientific">Pseudomonas putida</name>
    <name type="common">Arthrobacter siderocapsulatus</name>
    <dbReference type="NCBI Taxonomy" id="303"/>
    <lineage>
        <taxon>Bacteria</taxon>
        <taxon>Pseudomonadati</taxon>
        <taxon>Pseudomonadota</taxon>
        <taxon>Gammaproteobacteria</taxon>
        <taxon>Pseudomonadales</taxon>
        <taxon>Pseudomonadaceae</taxon>
        <taxon>Pseudomonas</taxon>
    </lineage>
</organism>
<dbReference type="EC" id="5.1.3.2" evidence="5 9"/>
<feature type="domain" description="NAD(P)-binding" evidence="10">
    <location>
        <begin position="6"/>
        <end position="327"/>
    </location>
</feature>
<dbReference type="PANTHER" id="PTHR43725">
    <property type="entry name" value="UDP-GLUCOSE 4-EPIMERASE"/>
    <property type="match status" value="1"/>
</dbReference>
<evidence type="ECO:0000259" key="10">
    <source>
        <dbReference type="Pfam" id="PF16363"/>
    </source>
</evidence>
<dbReference type="PANTHER" id="PTHR43725:SF47">
    <property type="entry name" value="UDP-GLUCOSE 4-EPIMERASE"/>
    <property type="match status" value="1"/>
</dbReference>
<dbReference type="InterPro" id="IPR005886">
    <property type="entry name" value="UDP_G4E"/>
</dbReference>
<dbReference type="InterPro" id="IPR036291">
    <property type="entry name" value="NAD(P)-bd_dom_sf"/>
</dbReference>
<comment type="subunit">
    <text evidence="9">Homodimer.</text>
</comment>
<dbReference type="GO" id="GO:0006012">
    <property type="term" value="P:galactose metabolic process"/>
    <property type="evidence" value="ECO:0007669"/>
    <property type="project" value="UniProtKB-UniPathway"/>
</dbReference>
<dbReference type="CDD" id="cd05247">
    <property type="entry name" value="UDP_G4E_1_SDR_e"/>
    <property type="match status" value="1"/>
</dbReference>